<comment type="caution">
    <text evidence="2">The sequence shown here is derived from an EMBL/GenBank/DDBJ whole genome shotgun (WGS) entry which is preliminary data.</text>
</comment>
<sequence length="323" mass="34468">MASSKPPRNGLVHPTRPIDATDPGYRACAVPFHPSAKYIGVAGHEGHKSRKYYFIENEECPAVCTDAAGRRAYEADMEHTAVYVEYDRLRDLSEAIYRWCFQKHHHPVPEAQRRALLDAPARPLNNLIVNWVKPEVESKEKEKRTTRAQREPSLVLSPSPKRPNAVVPALRPPVDAANTVVVRAPPAIIRPVGAVRAAGEPIDLAPLGAAGNQTNRRATTATAGGVEALAVRGFRAAGGRAGVAVPPVVRVAVPPVTGGAVGGGGAAAHLDLSGGWFVVSDGRYFRSEAAAQGAIDAEPHANLCLTVVTKVAEGQKWLRSLAR</sequence>
<proteinExistence type="predicted"/>
<dbReference type="AlphaFoldDB" id="A0AAD7GX36"/>
<dbReference type="EMBL" id="JARKIB010000446">
    <property type="protein sequence ID" value="KAJ7707189.1"/>
    <property type="molecule type" value="Genomic_DNA"/>
</dbReference>
<evidence type="ECO:0000256" key="1">
    <source>
        <dbReference type="SAM" id="MobiDB-lite"/>
    </source>
</evidence>
<keyword evidence="3" id="KW-1185">Reference proteome</keyword>
<reference evidence="2" key="1">
    <citation type="submission" date="2023-03" db="EMBL/GenBank/DDBJ databases">
        <title>Massive genome expansion in bonnet fungi (Mycena s.s.) driven by repeated elements and novel gene families across ecological guilds.</title>
        <authorList>
            <consortium name="Lawrence Berkeley National Laboratory"/>
            <person name="Harder C.B."/>
            <person name="Miyauchi S."/>
            <person name="Viragh M."/>
            <person name="Kuo A."/>
            <person name="Thoen E."/>
            <person name="Andreopoulos B."/>
            <person name="Lu D."/>
            <person name="Skrede I."/>
            <person name="Drula E."/>
            <person name="Henrissat B."/>
            <person name="Morin E."/>
            <person name="Kohler A."/>
            <person name="Barry K."/>
            <person name="LaButti K."/>
            <person name="Morin E."/>
            <person name="Salamov A."/>
            <person name="Lipzen A."/>
            <person name="Mereny Z."/>
            <person name="Hegedus B."/>
            <person name="Baldrian P."/>
            <person name="Stursova M."/>
            <person name="Weitz H."/>
            <person name="Taylor A."/>
            <person name="Grigoriev I.V."/>
            <person name="Nagy L.G."/>
            <person name="Martin F."/>
            <person name="Kauserud H."/>
        </authorList>
    </citation>
    <scope>NUCLEOTIDE SEQUENCE</scope>
    <source>
        <strain evidence="2">CBHHK182m</strain>
    </source>
</reference>
<organism evidence="2 3">
    <name type="scientific">Mycena metata</name>
    <dbReference type="NCBI Taxonomy" id="1033252"/>
    <lineage>
        <taxon>Eukaryota</taxon>
        <taxon>Fungi</taxon>
        <taxon>Dikarya</taxon>
        <taxon>Basidiomycota</taxon>
        <taxon>Agaricomycotina</taxon>
        <taxon>Agaricomycetes</taxon>
        <taxon>Agaricomycetidae</taxon>
        <taxon>Agaricales</taxon>
        <taxon>Marasmiineae</taxon>
        <taxon>Mycenaceae</taxon>
        <taxon>Mycena</taxon>
    </lineage>
</organism>
<dbReference type="Proteomes" id="UP001215598">
    <property type="component" value="Unassembled WGS sequence"/>
</dbReference>
<feature type="region of interest" description="Disordered" evidence="1">
    <location>
        <begin position="136"/>
        <end position="167"/>
    </location>
</feature>
<feature type="compositionally biased region" description="Basic and acidic residues" evidence="1">
    <location>
        <begin position="136"/>
        <end position="150"/>
    </location>
</feature>
<name>A0AAD7GX36_9AGAR</name>
<accession>A0AAD7GX36</accession>
<evidence type="ECO:0000313" key="3">
    <source>
        <dbReference type="Proteomes" id="UP001215598"/>
    </source>
</evidence>
<gene>
    <name evidence="2" type="ORF">B0H16DRAFT_1746583</name>
</gene>
<evidence type="ECO:0000313" key="2">
    <source>
        <dbReference type="EMBL" id="KAJ7707189.1"/>
    </source>
</evidence>
<protein>
    <submittedName>
        <fullName evidence="2">Uncharacterized protein</fullName>
    </submittedName>
</protein>